<evidence type="ECO:0000256" key="5">
    <source>
        <dbReference type="ARBA" id="ARBA00024934"/>
    </source>
</evidence>
<keyword evidence="4 6" id="KW-0975">Bacterial flagellum</keyword>
<sequence>MDKLDAEFNFGRQALDLRAYRQQLASENIANVDTPNYKARDVDFASSLNRALGSQGAAGGTTLSSADARGGSSYVGGSLPMTATHAGHLAGVAGSAAAAMASGAVYGTPQYRVPNQPSLDGNTVELDSERVNFADNALHYETGLTVINQQVKTMLAAVSGGS</sequence>
<evidence type="ECO:0000256" key="2">
    <source>
        <dbReference type="ARBA" id="ARBA00009677"/>
    </source>
</evidence>
<dbReference type="Pfam" id="PF00460">
    <property type="entry name" value="Flg_bb_rod"/>
    <property type="match status" value="1"/>
</dbReference>
<protein>
    <recommendedName>
        <fullName evidence="3 6">Flagellar basal body rod protein FlgB</fullName>
    </recommendedName>
</protein>
<comment type="subcellular location">
    <subcellularLocation>
        <location evidence="1 6">Bacterial flagellum basal body</location>
    </subcellularLocation>
</comment>
<keyword evidence="9" id="KW-1185">Reference proteome</keyword>
<dbReference type="Proteomes" id="UP001082899">
    <property type="component" value="Unassembled WGS sequence"/>
</dbReference>
<evidence type="ECO:0000313" key="9">
    <source>
        <dbReference type="Proteomes" id="UP001082899"/>
    </source>
</evidence>
<dbReference type="RefSeq" id="WP_267845222.1">
    <property type="nucleotide sequence ID" value="NZ_JAPMXC010000001.1"/>
</dbReference>
<comment type="similarity">
    <text evidence="2 6">Belongs to the flagella basal body rod proteins family.</text>
</comment>
<proteinExistence type="inferred from homology"/>
<dbReference type="NCBIfam" id="TIGR01396">
    <property type="entry name" value="FlgB"/>
    <property type="match status" value="1"/>
</dbReference>
<evidence type="ECO:0000313" key="8">
    <source>
        <dbReference type="EMBL" id="MCY0386017.1"/>
    </source>
</evidence>
<organism evidence="8 9">
    <name type="scientific">Robbsia betulipollinis</name>
    <dbReference type="NCBI Taxonomy" id="2981849"/>
    <lineage>
        <taxon>Bacteria</taxon>
        <taxon>Pseudomonadati</taxon>
        <taxon>Pseudomonadota</taxon>
        <taxon>Betaproteobacteria</taxon>
        <taxon>Burkholderiales</taxon>
        <taxon>Burkholderiaceae</taxon>
        <taxon>Robbsia</taxon>
    </lineage>
</organism>
<keyword evidence="8" id="KW-0282">Flagellum</keyword>
<name>A0ABT3ZHW3_9BURK</name>
<dbReference type="InterPro" id="IPR001444">
    <property type="entry name" value="Flag_bb_rod_N"/>
</dbReference>
<keyword evidence="8" id="KW-0969">Cilium</keyword>
<dbReference type="PROSITE" id="PS00588">
    <property type="entry name" value="FLAGELLA_BB_ROD"/>
    <property type="match status" value="1"/>
</dbReference>
<dbReference type="PIRSF" id="PIRSF002889">
    <property type="entry name" value="Rod_FlgB"/>
    <property type="match status" value="1"/>
</dbReference>
<feature type="domain" description="Flagellar basal body rod protein N-terminal" evidence="7">
    <location>
        <begin position="9"/>
        <end position="38"/>
    </location>
</feature>
<accession>A0ABT3ZHW3</accession>
<evidence type="ECO:0000256" key="3">
    <source>
        <dbReference type="ARBA" id="ARBA00014376"/>
    </source>
</evidence>
<evidence type="ECO:0000259" key="7">
    <source>
        <dbReference type="Pfam" id="PF00460"/>
    </source>
</evidence>
<dbReference type="PANTHER" id="PTHR30435:SF12">
    <property type="entry name" value="FLAGELLAR BASAL BODY ROD PROTEIN FLGB"/>
    <property type="match status" value="1"/>
</dbReference>
<evidence type="ECO:0000256" key="6">
    <source>
        <dbReference type="PIRNR" id="PIRNR002889"/>
    </source>
</evidence>
<dbReference type="InterPro" id="IPR006300">
    <property type="entry name" value="FlgB"/>
</dbReference>
<evidence type="ECO:0000256" key="1">
    <source>
        <dbReference type="ARBA" id="ARBA00004117"/>
    </source>
</evidence>
<gene>
    <name evidence="8" type="primary">flgB</name>
    <name evidence="8" type="ORF">OVY01_01900</name>
</gene>
<reference evidence="8" key="1">
    <citation type="submission" date="2022-11" db="EMBL/GenBank/DDBJ databases">
        <title>Robbsia betulipollinis sp. nov., isolated from pollen of birch (Betula pendula).</title>
        <authorList>
            <person name="Shi H."/>
            <person name="Ambika Manirajan B."/>
            <person name="Ratering S."/>
            <person name="Geissler-Plaum R."/>
            <person name="Schnell S."/>
        </authorList>
    </citation>
    <scope>NUCLEOTIDE SEQUENCE</scope>
    <source>
        <strain evidence="8">Bb-Pol-6</strain>
    </source>
</reference>
<comment type="function">
    <text evidence="5 6">Structural component of flagellum, the bacterial motility apparatus. Part of the rod structure of flagellar basal body.</text>
</comment>
<dbReference type="PANTHER" id="PTHR30435">
    <property type="entry name" value="FLAGELLAR PROTEIN"/>
    <property type="match status" value="1"/>
</dbReference>
<evidence type="ECO:0000256" key="4">
    <source>
        <dbReference type="ARBA" id="ARBA00023143"/>
    </source>
</evidence>
<keyword evidence="8" id="KW-0966">Cell projection</keyword>
<dbReference type="EMBL" id="JAPMXC010000001">
    <property type="protein sequence ID" value="MCY0386017.1"/>
    <property type="molecule type" value="Genomic_DNA"/>
</dbReference>
<comment type="caution">
    <text evidence="8">The sequence shown here is derived from an EMBL/GenBank/DDBJ whole genome shotgun (WGS) entry which is preliminary data.</text>
</comment>
<comment type="subunit">
    <text evidence="6">The basal body constitutes a major portion of the flagellar organelle and consists of a number of rings mounted on a central rod.</text>
</comment>
<dbReference type="InterPro" id="IPR019776">
    <property type="entry name" value="Flagellar_basal_body_rod_CS"/>
</dbReference>